<evidence type="ECO:0000313" key="5">
    <source>
        <dbReference type="EMBL" id="GAB89343.1"/>
    </source>
</evidence>
<dbReference type="PANTHER" id="PTHR43019">
    <property type="entry name" value="SERINE ENDOPROTEASE DEGS"/>
    <property type="match status" value="1"/>
</dbReference>
<sequence length="390" mass="39676">MIRPAVVYLESAIPGSVTTRCSGFVVNPDGYIATAGHCVDPQHLTGDDTTAASSNQILDEIATTGLEVSVLLPDPAGDAVKPVAARVVDVRSLRQGDLALLKVARTNLPSSELSATRPEIAQPVQAIGYPVDTETDAEIDFANLEPTARSGAISAIKTLGASSVIEVSAEMSPGMSGGPTIGEDGKVIGVNSFRKADDAGAYYVTAAAELSEMLKNNGVTSALSAADEAYRTGLDEYYSGDFSAAIENFDKSAQLSPGYPNVAELKTDAVRRREAAGGGTGSTSDITSSLLIGGAVLVALALAGGIGFYLYTRRGNRAAGDVPGDVLPAGAYARPPAPGAGPAPTPGPAAGATTQPMGPAQSTGGIRCRNCGFEIPPGQAFCGRCGTRQD</sequence>
<keyword evidence="3" id="KW-0472">Membrane</keyword>
<protein>
    <submittedName>
        <fullName evidence="5">Peptidase S1 family protein</fullName>
    </submittedName>
</protein>
<evidence type="ECO:0000256" key="2">
    <source>
        <dbReference type="SAM" id="MobiDB-lite"/>
    </source>
</evidence>
<dbReference type="InterPro" id="IPR009003">
    <property type="entry name" value="Peptidase_S1_PA"/>
</dbReference>
<dbReference type="SUPFAM" id="SSF50494">
    <property type="entry name" value="Trypsin-like serine proteases"/>
    <property type="match status" value="1"/>
</dbReference>
<dbReference type="AlphaFoldDB" id="K6V0H8"/>
<organism evidence="5 6">
    <name type="scientific">Gordonia rhizosphera NBRC 16068</name>
    <dbReference type="NCBI Taxonomy" id="1108045"/>
    <lineage>
        <taxon>Bacteria</taxon>
        <taxon>Bacillati</taxon>
        <taxon>Actinomycetota</taxon>
        <taxon>Actinomycetes</taxon>
        <taxon>Mycobacteriales</taxon>
        <taxon>Gordoniaceae</taxon>
        <taxon>Gordonia</taxon>
    </lineage>
</organism>
<dbReference type="PROSITE" id="PS50005">
    <property type="entry name" value="TPR"/>
    <property type="match status" value="1"/>
</dbReference>
<name>K6V0H8_9ACTN</name>
<dbReference type="InterPro" id="IPR026870">
    <property type="entry name" value="Zinc_ribbon_dom"/>
</dbReference>
<dbReference type="InterPro" id="IPR043504">
    <property type="entry name" value="Peptidase_S1_PA_chymotrypsin"/>
</dbReference>
<dbReference type="GO" id="GO:0006508">
    <property type="term" value="P:proteolysis"/>
    <property type="evidence" value="ECO:0007669"/>
    <property type="project" value="InterPro"/>
</dbReference>
<keyword evidence="3" id="KW-1133">Transmembrane helix</keyword>
<dbReference type="STRING" id="1108045.GORHZ_057_00400"/>
<feature type="repeat" description="TPR" evidence="1">
    <location>
        <begin position="226"/>
        <end position="259"/>
    </location>
</feature>
<dbReference type="eggNOG" id="COG0265">
    <property type="taxonomic scope" value="Bacteria"/>
</dbReference>
<accession>K6V0H8</accession>
<dbReference type="GO" id="GO:0004252">
    <property type="term" value="F:serine-type endopeptidase activity"/>
    <property type="evidence" value="ECO:0007669"/>
    <property type="project" value="InterPro"/>
</dbReference>
<reference evidence="5 6" key="1">
    <citation type="submission" date="2012-08" db="EMBL/GenBank/DDBJ databases">
        <title>Whole genome shotgun sequence of Gordonia rhizosphera NBRC 16068.</title>
        <authorList>
            <person name="Takarada H."/>
            <person name="Isaki S."/>
            <person name="Hosoyama A."/>
            <person name="Tsuchikane K."/>
            <person name="Katsumata H."/>
            <person name="Baba S."/>
            <person name="Ohji S."/>
            <person name="Yamazaki S."/>
            <person name="Fujita N."/>
        </authorList>
    </citation>
    <scope>NUCLEOTIDE SEQUENCE [LARGE SCALE GENOMIC DNA]</scope>
    <source>
        <strain evidence="5 6">NBRC 16068</strain>
    </source>
</reference>
<feature type="domain" description="Zinc-ribbon" evidence="4">
    <location>
        <begin position="368"/>
        <end position="387"/>
    </location>
</feature>
<dbReference type="InterPro" id="IPR001940">
    <property type="entry name" value="Peptidase_S1C"/>
</dbReference>
<feature type="compositionally biased region" description="Pro residues" evidence="2">
    <location>
        <begin position="335"/>
        <end position="347"/>
    </location>
</feature>
<dbReference type="InterPro" id="IPR019734">
    <property type="entry name" value="TPR_rpt"/>
</dbReference>
<gene>
    <name evidence="5" type="ORF">GORHZ_057_00400</name>
</gene>
<dbReference type="EMBL" id="BAHC01000057">
    <property type="protein sequence ID" value="GAB89343.1"/>
    <property type="molecule type" value="Genomic_DNA"/>
</dbReference>
<feature type="transmembrane region" description="Helical" evidence="3">
    <location>
        <begin position="290"/>
        <end position="311"/>
    </location>
</feature>
<comment type="caution">
    <text evidence="5">The sequence shown here is derived from an EMBL/GenBank/DDBJ whole genome shotgun (WGS) entry which is preliminary data.</text>
</comment>
<dbReference type="PRINTS" id="PR00834">
    <property type="entry name" value="PROTEASES2C"/>
</dbReference>
<keyword evidence="3" id="KW-0812">Transmembrane</keyword>
<dbReference type="Proteomes" id="UP000008363">
    <property type="component" value="Unassembled WGS sequence"/>
</dbReference>
<dbReference type="PANTHER" id="PTHR43019:SF23">
    <property type="entry name" value="PROTEASE DO-LIKE 5, CHLOROPLASTIC"/>
    <property type="match status" value="1"/>
</dbReference>
<dbReference type="Pfam" id="PF13365">
    <property type="entry name" value="Trypsin_2"/>
    <property type="match status" value="1"/>
</dbReference>
<keyword evidence="6" id="KW-1185">Reference proteome</keyword>
<evidence type="ECO:0000256" key="1">
    <source>
        <dbReference type="PROSITE-ProRule" id="PRU00339"/>
    </source>
</evidence>
<feature type="compositionally biased region" description="Low complexity" evidence="2">
    <location>
        <begin position="348"/>
        <end position="360"/>
    </location>
</feature>
<evidence type="ECO:0000256" key="3">
    <source>
        <dbReference type="SAM" id="Phobius"/>
    </source>
</evidence>
<dbReference type="Gene3D" id="2.40.10.10">
    <property type="entry name" value="Trypsin-like serine proteases"/>
    <property type="match status" value="2"/>
</dbReference>
<feature type="region of interest" description="Disordered" evidence="2">
    <location>
        <begin position="333"/>
        <end position="363"/>
    </location>
</feature>
<keyword evidence="1" id="KW-0802">TPR repeat</keyword>
<evidence type="ECO:0000259" key="4">
    <source>
        <dbReference type="Pfam" id="PF13240"/>
    </source>
</evidence>
<dbReference type="Pfam" id="PF13240">
    <property type="entry name" value="Zn_Ribbon_1"/>
    <property type="match status" value="1"/>
</dbReference>
<evidence type="ECO:0000313" key="6">
    <source>
        <dbReference type="Proteomes" id="UP000008363"/>
    </source>
</evidence>
<proteinExistence type="predicted"/>